<dbReference type="EMBL" id="JACOGA010000001">
    <property type="protein sequence ID" value="MBC3872077.1"/>
    <property type="molecule type" value="Genomic_DNA"/>
</dbReference>
<organism evidence="2 3">
    <name type="scientific">Undibacterium flavidum</name>
    <dbReference type="NCBI Taxonomy" id="2762297"/>
    <lineage>
        <taxon>Bacteria</taxon>
        <taxon>Pseudomonadati</taxon>
        <taxon>Pseudomonadota</taxon>
        <taxon>Betaproteobacteria</taxon>
        <taxon>Burkholderiales</taxon>
        <taxon>Oxalobacteraceae</taxon>
        <taxon>Undibacterium</taxon>
    </lineage>
</organism>
<evidence type="ECO:0000259" key="1">
    <source>
        <dbReference type="Pfam" id="PF22522"/>
    </source>
</evidence>
<dbReference type="Pfam" id="PF22522">
    <property type="entry name" value="DUF6998"/>
    <property type="match status" value="1"/>
</dbReference>
<reference evidence="2 3" key="1">
    <citation type="submission" date="2020-08" db="EMBL/GenBank/DDBJ databases">
        <title>Novel species isolated from subtropical streams in China.</title>
        <authorList>
            <person name="Lu H."/>
        </authorList>
    </citation>
    <scope>NUCLEOTIDE SEQUENCE [LARGE SCALE GENOMIC DNA]</scope>
    <source>
        <strain evidence="2 3">LX15W</strain>
    </source>
</reference>
<accession>A0ABR6Y7D6</accession>
<evidence type="ECO:0000313" key="3">
    <source>
        <dbReference type="Proteomes" id="UP000624279"/>
    </source>
</evidence>
<gene>
    <name evidence="2" type="ORF">H8K55_00640</name>
</gene>
<evidence type="ECO:0000313" key="2">
    <source>
        <dbReference type="EMBL" id="MBC3872077.1"/>
    </source>
</evidence>
<feature type="domain" description="DUF6998" evidence="1">
    <location>
        <begin position="10"/>
        <end position="141"/>
    </location>
</feature>
<name>A0ABR6Y7D6_9BURK</name>
<comment type="caution">
    <text evidence="2">The sequence shown here is derived from an EMBL/GenBank/DDBJ whole genome shotgun (WGS) entry which is preliminary data.</text>
</comment>
<keyword evidence="3" id="KW-1185">Reference proteome</keyword>
<protein>
    <recommendedName>
        <fullName evidence="1">DUF6998 domain-containing protein</fullName>
    </recommendedName>
</protein>
<dbReference type="RefSeq" id="WP_186940092.1">
    <property type="nucleotide sequence ID" value="NZ_JACOGA010000001.1"/>
</dbReference>
<dbReference type="InterPro" id="IPR054267">
    <property type="entry name" value="DUF6998"/>
</dbReference>
<dbReference type="Proteomes" id="UP000624279">
    <property type="component" value="Unassembled WGS sequence"/>
</dbReference>
<proteinExistence type="predicted"/>
<sequence length="224" mass="24954">MALTQMQVIQSLGEAMNWLERELAWGVQAAALSHLMGRIGELYVALLKNGQMANQVNERGYDVITRNRERISVKTTTMSNGKGHVDFNANTLDLVDRVVILRFNVEELEIEVLLDKVISEVLPLMSVSKNGKKTISLSKLTPKKIFSHELVKVKEAAYQNLRIIELENGAIEIYEDNVKAAKSHPILRKIAFEISVPLLNSKGNPYNTRQLGSLVISALSLDGS</sequence>